<evidence type="ECO:0000256" key="4">
    <source>
        <dbReference type="ARBA" id="ARBA00022838"/>
    </source>
</evidence>
<evidence type="ECO:0000256" key="7">
    <source>
        <dbReference type="PROSITE-ProRule" id="PRU10141"/>
    </source>
</evidence>
<dbReference type="Proteomes" id="UP000050640">
    <property type="component" value="Unplaced"/>
</dbReference>
<feature type="domain" description="Protein kinase" evidence="9">
    <location>
        <begin position="700"/>
        <end position="1017"/>
    </location>
</feature>
<keyword evidence="6" id="KW-0137">Centromere</keyword>
<keyword evidence="5 7" id="KW-0067">ATP-binding</keyword>
<evidence type="ECO:0000256" key="3">
    <source>
        <dbReference type="ARBA" id="ARBA00022741"/>
    </source>
</evidence>
<evidence type="ECO:0000313" key="10">
    <source>
        <dbReference type="Proteomes" id="UP000050640"/>
    </source>
</evidence>
<dbReference type="PANTHER" id="PTHR14030:SF4">
    <property type="entry name" value="BUB1 KINASE, ISOFORM A-RELATED"/>
    <property type="match status" value="1"/>
</dbReference>
<dbReference type="WBParaSite" id="EEL_0000712001-mRNA-1">
    <property type="protein sequence ID" value="EEL_0000712001-mRNA-1"/>
    <property type="gene ID" value="EEL_0000712001"/>
</dbReference>
<dbReference type="SUPFAM" id="SSF56112">
    <property type="entry name" value="Protein kinase-like (PK-like)"/>
    <property type="match status" value="1"/>
</dbReference>
<dbReference type="GO" id="GO:0051754">
    <property type="term" value="P:meiotic sister chromatid cohesion, centromeric"/>
    <property type="evidence" value="ECO:0007669"/>
    <property type="project" value="TreeGrafter"/>
</dbReference>
<keyword evidence="10" id="KW-1185">Reference proteome</keyword>
<evidence type="ECO:0000256" key="2">
    <source>
        <dbReference type="ARBA" id="ARBA00022454"/>
    </source>
</evidence>
<evidence type="ECO:0000256" key="5">
    <source>
        <dbReference type="ARBA" id="ARBA00022840"/>
    </source>
</evidence>
<name>A0A0R3RXY8_9BILA</name>
<dbReference type="SMART" id="SM00220">
    <property type="entry name" value="S_TKc"/>
    <property type="match status" value="1"/>
</dbReference>
<sequence length="1017" mass="115778">MVVGFFESLPSFVNPISQLDNFRALPETKQLDYIVNQLKWMENNFEDEENHHRLRKAAMETVLRYSVESNPFYNDERLLYVFCIVGKLSRTMGMKSVMEELHNRKQFYELAEFYVKWGEIFAEEKNRDRFNEIWAEAVKANAKPISRIDEAFRAMLYQYFEMDDEMTVNLFKKPGIFLTVVRGKVSSYWDFTIFGFLNSSKDSRMVFGIPDKKLTMSMEQKAPRSGECATKLTYSSKGKSRLLIFDEQQSVEEIFAETRNYTVNSNMPRSRMSISKLSAISEERSGFASGSLINPSNNVELMKSAQPSGGDTVDDPFVLAGNAGDENKILVETDVLTNKPSECPQSSHLTLHGTSFTEKFLSKAMRDFSSTVPVPPPLHHETDETTVLQETILNESVDAHHPPTSKKTKFEVYVEEIEPAKQTVPFAVYSDDNVVLSSDASEKRLSTEPDLDYQKNANIHDDDIYESQPAFRKPAITAHFHRSSVLGKTETISLKHENETPTEVERKCGGMKPPLPDRTDEETLAGLNKMAKTGAVTSTPANGFAPPIEDPIEESFRPLPSNAADPFFQKPMFDEALIANTAFGRRMSMSEQRRDTLTKLTQKIGVENIVGCKKTGPGINSNINEELRRLSIAPNDEDSNEITHEGSRSHIESEINPWDEKLRDKIMTSQCFCPANVHDFPERCNRLSPGAAIVLGGERFDIECLVGEGGFAKVYKSKSEDGNFYAVKFEMPPCKWEVYVCETLRIRMPKAMLDGIMNIRDAYLFTNASAIVYEYHKHGNLLDMINKLQAKNMSCSGLLTVYLAWEIGRILETVHNAQMIHGDVKPDNFMILHRLNEDATLEQILDKKSFTLKLIDWGRAIDMNSLKGHIFRGKAGTVAFDCSEMQDGRPWTYQTDFYGFISTLHVIIYGKYMKTYRNTAGRYSATSVMKRRWPQRELLGDIFDMCLNILDCESIPKWSTIIDGLENNIRHLRLNSFSVKCNGKSCTNTGLHYRYWITEDRKVWKQAARELNAGITQ</sequence>
<dbReference type="InterPro" id="IPR000719">
    <property type="entry name" value="Prot_kinase_dom"/>
</dbReference>
<protein>
    <submittedName>
        <fullName evidence="11">Protein kinase domain-containing protein</fullName>
    </submittedName>
</protein>
<accession>A0A0R3RXY8</accession>
<dbReference type="GO" id="GO:0032991">
    <property type="term" value="C:protein-containing complex"/>
    <property type="evidence" value="ECO:0007669"/>
    <property type="project" value="UniProtKB-ARBA"/>
</dbReference>
<dbReference type="GO" id="GO:0005524">
    <property type="term" value="F:ATP binding"/>
    <property type="evidence" value="ECO:0007669"/>
    <property type="project" value="UniProtKB-UniRule"/>
</dbReference>
<dbReference type="GO" id="GO:0007094">
    <property type="term" value="P:mitotic spindle assembly checkpoint signaling"/>
    <property type="evidence" value="ECO:0007669"/>
    <property type="project" value="InterPro"/>
</dbReference>
<proteinExistence type="predicted"/>
<reference evidence="11" key="1">
    <citation type="submission" date="2017-02" db="UniProtKB">
        <authorList>
            <consortium name="WormBaseParasite"/>
        </authorList>
    </citation>
    <scope>IDENTIFICATION</scope>
</reference>
<feature type="binding site" evidence="7">
    <location>
        <position position="728"/>
    </location>
    <ligand>
        <name>ATP</name>
        <dbReference type="ChEBI" id="CHEBI:30616"/>
    </ligand>
</feature>
<dbReference type="Gene3D" id="1.25.40.430">
    <property type="match status" value="1"/>
</dbReference>
<dbReference type="PROSITE" id="PS00107">
    <property type="entry name" value="PROTEIN_KINASE_ATP"/>
    <property type="match status" value="1"/>
</dbReference>
<dbReference type="PANTHER" id="PTHR14030">
    <property type="entry name" value="MITOTIC CHECKPOINT SERINE/THREONINE-PROTEIN KINASE BUB1"/>
    <property type="match status" value="1"/>
</dbReference>
<evidence type="ECO:0000313" key="11">
    <source>
        <dbReference type="WBParaSite" id="EEL_0000712001-mRNA-1"/>
    </source>
</evidence>
<dbReference type="Pfam" id="PF00069">
    <property type="entry name" value="Pkinase"/>
    <property type="match status" value="1"/>
</dbReference>
<feature type="compositionally biased region" description="Basic and acidic residues" evidence="8">
    <location>
        <begin position="497"/>
        <end position="508"/>
    </location>
</feature>
<dbReference type="AlphaFoldDB" id="A0A0R3RXY8"/>
<evidence type="ECO:0000256" key="6">
    <source>
        <dbReference type="ARBA" id="ARBA00023328"/>
    </source>
</evidence>
<organism evidence="10 11">
    <name type="scientific">Elaeophora elaphi</name>
    <dbReference type="NCBI Taxonomy" id="1147741"/>
    <lineage>
        <taxon>Eukaryota</taxon>
        <taxon>Metazoa</taxon>
        <taxon>Ecdysozoa</taxon>
        <taxon>Nematoda</taxon>
        <taxon>Chromadorea</taxon>
        <taxon>Rhabditida</taxon>
        <taxon>Spirurina</taxon>
        <taxon>Spiruromorpha</taxon>
        <taxon>Filarioidea</taxon>
        <taxon>Onchocercidae</taxon>
        <taxon>Elaeophora</taxon>
    </lineage>
</organism>
<evidence type="ECO:0000259" key="9">
    <source>
        <dbReference type="PROSITE" id="PS50011"/>
    </source>
</evidence>
<keyword evidence="2" id="KW-0158">Chromosome</keyword>
<dbReference type="InterPro" id="IPR017441">
    <property type="entry name" value="Protein_kinase_ATP_BS"/>
</dbReference>
<keyword evidence="4" id="KW-0995">Kinetochore</keyword>
<dbReference type="GO" id="GO:0004672">
    <property type="term" value="F:protein kinase activity"/>
    <property type="evidence" value="ECO:0007669"/>
    <property type="project" value="InterPro"/>
</dbReference>
<dbReference type="GO" id="GO:0000776">
    <property type="term" value="C:kinetochore"/>
    <property type="evidence" value="ECO:0007669"/>
    <property type="project" value="UniProtKB-KW"/>
</dbReference>
<keyword evidence="3 7" id="KW-0547">Nucleotide-binding</keyword>
<dbReference type="PROSITE" id="PS00108">
    <property type="entry name" value="PROTEIN_KINASE_ST"/>
    <property type="match status" value="1"/>
</dbReference>
<evidence type="ECO:0000256" key="8">
    <source>
        <dbReference type="SAM" id="MobiDB-lite"/>
    </source>
</evidence>
<dbReference type="PROSITE" id="PS50011">
    <property type="entry name" value="PROTEIN_KINASE_DOM"/>
    <property type="match status" value="1"/>
</dbReference>
<dbReference type="GO" id="GO:0005634">
    <property type="term" value="C:nucleus"/>
    <property type="evidence" value="ECO:0007669"/>
    <property type="project" value="TreeGrafter"/>
</dbReference>
<comment type="subcellular location">
    <subcellularLocation>
        <location evidence="1">Chromosome</location>
        <location evidence="1">Centromere</location>
        <location evidence="1">Kinetochore</location>
    </subcellularLocation>
</comment>
<dbReference type="InterPro" id="IPR011009">
    <property type="entry name" value="Kinase-like_dom_sf"/>
</dbReference>
<feature type="region of interest" description="Disordered" evidence="8">
    <location>
        <begin position="497"/>
        <end position="518"/>
    </location>
</feature>
<dbReference type="InterPro" id="IPR008271">
    <property type="entry name" value="Ser/Thr_kinase_AS"/>
</dbReference>
<dbReference type="InterPro" id="IPR015661">
    <property type="entry name" value="Bub1/Mad3"/>
</dbReference>
<evidence type="ECO:0000256" key="1">
    <source>
        <dbReference type="ARBA" id="ARBA00004629"/>
    </source>
</evidence>
<dbReference type="STRING" id="1147741.A0A0R3RXY8"/>
<dbReference type="Gene3D" id="1.10.510.10">
    <property type="entry name" value="Transferase(Phosphotransferase) domain 1"/>
    <property type="match status" value="1"/>
</dbReference>